<proteinExistence type="predicted"/>
<gene>
    <name evidence="2" type="ORF">ACFFX0_27530</name>
</gene>
<name>A0ABV5G741_9MICC</name>
<dbReference type="Proteomes" id="UP001589575">
    <property type="component" value="Unassembled WGS sequence"/>
</dbReference>
<organism evidence="2 3">
    <name type="scientific">Citricoccus parietis</name>
    <dbReference type="NCBI Taxonomy" id="592307"/>
    <lineage>
        <taxon>Bacteria</taxon>
        <taxon>Bacillati</taxon>
        <taxon>Actinomycetota</taxon>
        <taxon>Actinomycetes</taxon>
        <taxon>Micrococcales</taxon>
        <taxon>Micrococcaceae</taxon>
        <taxon>Citricoccus</taxon>
    </lineage>
</organism>
<evidence type="ECO:0000313" key="2">
    <source>
        <dbReference type="EMBL" id="MFB9074737.1"/>
    </source>
</evidence>
<dbReference type="EMBL" id="JBHMFI010000002">
    <property type="protein sequence ID" value="MFB9074737.1"/>
    <property type="molecule type" value="Genomic_DNA"/>
</dbReference>
<reference evidence="2 3" key="1">
    <citation type="submission" date="2024-09" db="EMBL/GenBank/DDBJ databases">
        <authorList>
            <person name="Sun Q."/>
            <person name="Mori K."/>
        </authorList>
    </citation>
    <scope>NUCLEOTIDE SEQUENCE [LARGE SCALE GENOMIC DNA]</scope>
    <source>
        <strain evidence="2 3">CCM 7609</strain>
    </source>
</reference>
<evidence type="ECO:0000313" key="3">
    <source>
        <dbReference type="Proteomes" id="UP001589575"/>
    </source>
</evidence>
<keyword evidence="3" id="KW-1185">Reference proteome</keyword>
<evidence type="ECO:0000256" key="1">
    <source>
        <dbReference type="SAM" id="MobiDB-lite"/>
    </source>
</evidence>
<protein>
    <submittedName>
        <fullName evidence="2">Uncharacterized protein</fullName>
    </submittedName>
</protein>
<feature type="region of interest" description="Disordered" evidence="1">
    <location>
        <begin position="1"/>
        <end position="26"/>
    </location>
</feature>
<comment type="caution">
    <text evidence="2">The sequence shown here is derived from an EMBL/GenBank/DDBJ whole genome shotgun (WGS) entry which is preliminary data.</text>
</comment>
<accession>A0ABV5G741</accession>
<sequence length="63" mass="6890">MPGGADRTEQITGRRRPKLGAALPRKVDTTHARRVWIWRRASFSGARGVSDADRGAGGLRLYG</sequence>